<dbReference type="InterPro" id="IPR001936">
    <property type="entry name" value="RasGAP_dom"/>
</dbReference>
<comment type="caution">
    <text evidence="4">The sequence shown here is derived from an EMBL/GenBank/DDBJ whole genome shotgun (WGS) entry which is preliminary data.</text>
</comment>
<evidence type="ECO:0000256" key="1">
    <source>
        <dbReference type="SAM" id="Coils"/>
    </source>
</evidence>
<name>A0A9P4LYC3_9PEZI</name>
<dbReference type="SUPFAM" id="SSF143885">
    <property type="entry name" value="RGC domain-like"/>
    <property type="match status" value="1"/>
</dbReference>
<dbReference type="PROSITE" id="PS50018">
    <property type="entry name" value="RAS_GTPASE_ACTIV_2"/>
    <property type="match status" value="1"/>
</dbReference>
<dbReference type="EMBL" id="ML978716">
    <property type="protein sequence ID" value="KAF2088664.1"/>
    <property type="molecule type" value="Genomic_DNA"/>
</dbReference>
<keyword evidence="1" id="KW-0175">Coiled coil</keyword>
<accession>A0A9P4LYC3</accession>
<feature type="region of interest" description="Disordered" evidence="2">
    <location>
        <begin position="1"/>
        <end position="39"/>
    </location>
</feature>
<dbReference type="AlphaFoldDB" id="A0A9P4LYC3"/>
<dbReference type="InterPro" id="IPR008936">
    <property type="entry name" value="Rho_GTPase_activation_prot"/>
</dbReference>
<evidence type="ECO:0000313" key="4">
    <source>
        <dbReference type="EMBL" id="KAF2088664.1"/>
    </source>
</evidence>
<dbReference type="GO" id="GO:0005938">
    <property type="term" value="C:cell cortex"/>
    <property type="evidence" value="ECO:0007669"/>
    <property type="project" value="TreeGrafter"/>
</dbReference>
<reference evidence="4" key="1">
    <citation type="journal article" date="2020" name="Stud. Mycol.">
        <title>101 Dothideomycetes genomes: a test case for predicting lifestyles and emergence of pathogens.</title>
        <authorList>
            <person name="Haridas S."/>
            <person name="Albert R."/>
            <person name="Binder M."/>
            <person name="Bloem J."/>
            <person name="Labutti K."/>
            <person name="Salamov A."/>
            <person name="Andreopoulos B."/>
            <person name="Baker S."/>
            <person name="Barry K."/>
            <person name="Bills G."/>
            <person name="Bluhm B."/>
            <person name="Cannon C."/>
            <person name="Castanera R."/>
            <person name="Culley D."/>
            <person name="Daum C."/>
            <person name="Ezra D."/>
            <person name="Gonzalez J."/>
            <person name="Henrissat B."/>
            <person name="Kuo A."/>
            <person name="Liang C."/>
            <person name="Lipzen A."/>
            <person name="Lutzoni F."/>
            <person name="Magnuson J."/>
            <person name="Mondo S."/>
            <person name="Nolan M."/>
            <person name="Ohm R."/>
            <person name="Pangilinan J."/>
            <person name="Park H.-J."/>
            <person name="Ramirez L."/>
            <person name="Alfaro M."/>
            <person name="Sun H."/>
            <person name="Tritt A."/>
            <person name="Yoshinaga Y."/>
            <person name="Zwiers L.-H."/>
            <person name="Turgeon B."/>
            <person name="Goodwin S."/>
            <person name="Spatafora J."/>
            <person name="Crous P."/>
            <person name="Grigoriev I."/>
        </authorList>
    </citation>
    <scope>NUCLEOTIDE SEQUENCE</scope>
    <source>
        <strain evidence="4">CBS 121410</strain>
    </source>
</reference>
<dbReference type="GO" id="GO:0005096">
    <property type="term" value="F:GTPase activator activity"/>
    <property type="evidence" value="ECO:0007669"/>
    <property type="project" value="TreeGrafter"/>
</dbReference>
<dbReference type="GO" id="GO:0046580">
    <property type="term" value="P:negative regulation of Ras protein signal transduction"/>
    <property type="evidence" value="ECO:0007669"/>
    <property type="project" value="TreeGrafter"/>
</dbReference>
<dbReference type="CDD" id="cd05132">
    <property type="entry name" value="RasGAP_GAPA"/>
    <property type="match status" value="1"/>
</dbReference>
<feature type="coiled-coil region" evidence="1">
    <location>
        <begin position="59"/>
        <end position="86"/>
    </location>
</feature>
<dbReference type="SMART" id="SM00323">
    <property type="entry name" value="RasGAP"/>
    <property type="match status" value="1"/>
</dbReference>
<dbReference type="PANTHER" id="PTHR14149:SF17">
    <property type="entry name" value="GTPASE-ACTIVATING PROTEIN"/>
    <property type="match status" value="1"/>
</dbReference>
<evidence type="ECO:0000256" key="2">
    <source>
        <dbReference type="SAM" id="MobiDB-lite"/>
    </source>
</evidence>
<dbReference type="InterPro" id="IPR000593">
    <property type="entry name" value="RasGAP_C"/>
</dbReference>
<evidence type="ECO:0000313" key="5">
    <source>
        <dbReference type="Proteomes" id="UP000799776"/>
    </source>
</evidence>
<dbReference type="PANTHER" id="PTHR14149">
    <property type="entry name" value="RAS GTPASE-ACTIVATING PROTEIN WITH IQ MOTIF"/>
    <property type="match status" value="1"/>
</dbReference>
<feature type="domain" description="Ras-GAP" evidence="3">
    <location>
        <begin position="186"/>
        <end position="402"/>
    </location>
</feature>
<proteinExistence type="predicted"/>
<sequence length="780" mass="89719">MSIAMLQAPSRASTSSTSSFVPVSRQNTMSSHDGTRSVRQSKRYSVTALYLSMSAKEKDLEIEDDLARAQKALRELKARISSQSKKNFVLEKDVRYLDSRIALLIQNRMALEEQNEVASHLEENTELQEGFFPNDEKTQKYGNLLFLLQTEPRHIAHLCRLVTMAEIDSLLQTVMFTIYGNQYESREEHLLLTMFQSVLTYQFDNTSDYSSLLRANTPVSRMMTTYTRRGPGQSYLKVVLAERINSLIELRDLDLEINPLKVYEKMLNEVEQSEGGLPADLPRGVTAEEAAENKTVQDIIAPRLTMLMEIANSFLTTIIEGLEETPYGIRWICKQIRSLSKRKYPDAQDHTICTLIGGFFFLRFINPAIVTPRSYMLIDGTPAENPKRTLTYVAKMLQNLANKPSYAKEPYMVKLQPFIHQNKERINKFMLDLCEVQDFYESLEMDNYVALSKKDLELSITLNEVYSTHQLLERHADALTKEEGSHLAILLQELGTAPAQLPRKENRAINLPLFSKWETPLDDLTAALDITQEEVFFMEAKSTFVMMLRSLPSNTSITRRPLRLERIAEAAATTKNDSIMVKKGIRALELLSQLQEMGVVDKEDGFALLRDEVEQELVHLGSMKEKVLEESRKLQEVFKTIRDHNTYLVGQLETYKSYLHNVRSQSEGKTRKQQKQQVLGPYKFTHQQLEKEGVIQKSNVPENRRANIYFNFTSPLPGTFVISLHYKGRNRGLLELDLKLDDLLEMQKDNQEDLDLEYVQFNVSKVLTLLNKRFARKKGW</sequence>
<keyword evidence="5" id="KW-1185">Reference proteome</keyword>
<dbReference type="OrthoDB" id="775356at2759"/>
<dbReference type="Pfam" id="PF03836">
    <property type="entry name" value="RasGAP_C"/>
    <property type="match status" value="1"/>
</dbReference>
<dbReference type="SUPFAM" id="SSF48350">
    <property type="entry name" value="GTPase activation domain, GAP"/>
    <property type="match status" value="1"/>
</dbReference>
<dbReference type="Gene3D" id="1.10.506.10">
    <property type="entry name" value="GTPase Activation - p120gap, domain 1"/>
    <property type="match status" value="1"/>
</dbReference>
<organism evidence="4 5">
    <name type="scientific">Saccharata proteae CBS 121410</name>
    <dbReference type="NCBI Taxonomy" id="1314787"/>
    <lineage>
        <taxon>Eukaryota</taxon>
        <taxon>Fungi</taxon>
        <taxon>Dikarya</taxon>
        <taxon>Ascomycota</taxon>
        <taxon>Pezizomycotina</taxon>
        <taxon>Dothideomycetes</taxon>
        <taxon>Dothideomycetes incertae sedis</taxon>
        <taxon>Botryosphaeriales</taxon>
        <taxon>Saccharataceae</taxon>
        <taxon>Saccharata</taxon>
    </lineage>
</organism>
<dbReference type="Proteomes" id="UP000799776">
    <property type="component" value="Unassembled WGS sequence"/>
</dbReference>
<feature type="compositionally biased region" description="Low complexity" evidence="2">
    <location>
        <begin position="8"/>
        <end position="25"/>
    </location>
</feature>
<evidence type="ECO:0000259" key="3">
    <source>
        <dbReference type="PROSITE" id="PS50018"/>
    </source>
</evidence>
<dbReference type="Pfam" id="PF00616">
    <property type="entry name" value="RasGAP"/>
    <property type="match status" value="1"/>
</dbReference>
<gene>
    <name evidence="4" type="ORF">K490DRAFT_73024</name>
</gene>
<dbReference type="GO" id="GO:0007165">
    <property type="term" value="P:signal transduction"/>
    <property type="evidence" value="ECO:0007669"/>
    <property type="project" value="UniProtKB-ARBA"/>
</dbReference>
<dbReference type="InterPro" id="IPR023152">
    <property type="entry name" value="RasGAP_CS"/>
</dbReference>
<dbReference type="PROSITE" id="PS00509">
    <property type="entry name" value="RAS_GTPASE_ACTIV_1"/>
    <property type="match status" value="1"/>
</dbReference>
<protein>
    <submittedName>
        <fullName evidence="4">Rho GTPase activation protein</fullName>
    </submittedName>
</protein>